<evidence type="ECO:0000313" key="8">
    <source>
        <dbReference type="EMBL" id="TDF94701.1"/>
    </source>
</evidence>
<dbReference type="AlphaFoldDB" id="A0A4R5KH15"/>
<gene>
    <name evidence="8" type="ORF">E1757_22330</name>
</gene>
<dbReference type="EC" id="5.2.1.8" evidence="2"/>
<proteinExistence type="predicted"/>
<dbReference type="InterPro" id="IPR000297">
    <property type="entry name" value="PPIase_PpiC"/>
</dbReference>
<evidence type="ECO:0000313" key="9">
    <source>
        <dbReference type="Proteomes" id="UP000295636"/>
    </source>
</evidence>
<dbReference type="PANTHER" id="PTHR47245">
    <property type="entry name" value="PEPTIDYLPROLYL ISOMERASE"/>
    <property type="match status" value="1"/>
</dbReference>
<comment type="caution">
    <text evidence="8">The sequence shown here is derived from an EMBL/GenBank/DDBJ whole genome shotgun (WGS) entry which is preliminary data.</text>
</comment>
<evidence type="ECO:0000256" key="4">
    <source>
        <dbReference type="ARBA" id="ARBA00023110"/>
    </source>
</evidence>
<dbReference type="InterPro" id="IPR046357">
    <property type="entry name" value="PPIase_dom_sf"/>
</dbReference>
<sequence>MSLDQVIALQIDGCNFSLATVLRSAQMQGSFGAIHDYLTIALIAAYAEEHRILASQAEIQEAVTDWRVANSLYQASEVKDWMEERSLSMADLAEFARIEVLKERVRNHVAAGKVERYFAEHRSRFEEVALSQIVVNERGLARELKFKLMEGEEFFLLARTFSTEESSKFGGGYIGRKMRAQLPLAITTQAFRSVPGTIVGPLEIDKKFYVVKIEEVNPAELNADTRARIEQILFEDWLTARRKEANAYMPQLWAQD</sequence>
<keyword evidence="9" id="KW-1185">Reference proteome</keyword>
<dbReference type="RefSeq" id="WP_133232257.1">
    <property type="nucleotide sequence ID" value="NZ_SMRT01000012.1"/>
</dbReference>
<name>A0A4R5KH15_9BACL</name>
<reference evidence="8 9" key="1">
    <citation type="submission" date="2019-03" db="EMBL/GenBank/DDBJ databases">
        <title>This is whole genome sequence of Paenibacillus sp MS74 strain.</title>
        <authorList>
            <person name="Trinh H.N."/>
        </authorList>
    </citation>
    <scope>NUCLEOTIDE SEQUENCE [LARGE SCALE GENOMIC DNA]</scope>
    <source>
        <strain evidence="8 9">MS74</strain>
    </source>
</reference>
<evidence type="ECO:0000256" key="5">
    <source>
        <dbReference type="ARBA" id="ARBA00023235"/>
    </source>
</evidence>
<dbReference type="PROSITE" id="PS50198">
    <property type="entry name" value="PPIC_PPIASE_2"/>
    <property type="match status" value="1"/>
</dbReference>
<keyword evidence="3" id="KW-0732">Signal</keyword>
<keyword evidence="5 6" id="KW-0413">Isomerase</keyword>
<accession>A0A4R5KH15</accession>
<evidence type="ECO:0000256" key="1">
    <source>
        <dbReference type="ARBA" id="ARBA00000971"/>
    </source>
</evidence>
<comment type="catalytic activity">
    <reaction evidence="1">
        <text>[protein]-peptidylproline (omega=180) = [protein]-peptidylproline (omega=0)</text>
        <dbReference type="Rhea" id="RHEA:16237"/>
        <dbReference type="Rhea" id="RHEA-COMP:10747"/>
        <dbReference type="Rhea" id="RHEA-COMP:10748"/>
        <dbReference type="ChEBI" id="CHEBI:83833"/>
        <dbReference type="ChEBI" id="CHEBI:83834"/>
        <dbReference type="EC" id="5.2.1.8"/>
    </reaction>
</comment>
<keyword evidence="4 6" id="KW-0697">Rotamase</keyword>
<evidence type="ECO:0000256" key="3">
    <source>
        <dbReference type="ARBA" id="ARBA00022729"/>
    </source>
</evidence>
<dbReference type="PANTHER" id="PTHR47245:SF1">
    <property type="entry name" value="FOLDASE PROTEIN PRSA"/>
    <property type="match status" value="1"/>
</dbReference>
<dbReference type="Proteomes" id="UP000295636">
    <property type="component" value="Unassembled WGS sequence"/>
</dbReference>
<dbReference type="EMBL" id="SMRT01000012">
    <property type="protein sequence ID" value="TDF94701.1"/>
    <property type="molecule type" value="Genomic_DNA"/>
</dbReference>
<protein>
    <recommendedName>
        <fullName evidence="2">peptidylprolyl isomerase</fullName>
        <ecNumber evidence="2">5.2.1.8</ecNumber>
    </recommendedName>
</protein>
<dbReference type="OrthoDB" id="2585872at2"/>
<dbReference type="InterPro" id="IPR050245">
    <property type="entry name" value="PrsA_foldase"/>
</dbReference>
<dbReference type="SUPFAM" id="SSF54534">
    <property type="entry name" value="FKBP-like"/>
    <property type="match status" value="1"/>
</dbReference>
<dbReference type="Pfam" id="PF13145">
    <property type="entry name" value="Rotamase_2"/>
    <property type="match status" value="1"/>
</dbReference>
<dbReference type="GO" id="GO:0003755">
    <property type="term" value="F:peptidyl-prolyl cis-trans isomerase activity"/>
    <property type="evidence" value="ECO:0007669"/>
    <property type="project" value="UniProtKB-KW"/>
</dbReference>
<feature type="domain" description="PpiC" evidence="7">
    <location>
        <begin position="125"/>
        <end position="215"/>
    </location>
</feature>
<evidence type="ECO:0000256" key="2">
    <source>
        <dbReference type="ARBA" id="ARBA00013194"/>
    </source>
</evidence>
<evidence type="ECO:0000259" key="7">
    <source>
        <dbReference type="PROSITE" id="PS50198"/>
    </source>
</evidence>
<organism evidence="8 9">
    <name type="scientific">Paenibacillus piri</name>
    <dbReference type="NCBI Taxonomy" id="2547395"/>
    <lineage>
        <taxon>Bacteria</taxon>
        <taxon>Bacillati</taxon>
        <taxon>Bacillota</taxon>
        <taxon>Bacilli</taxon>
        <taxon>Bacillales</taxon>
        <taxon>Paenibacillaceae</taxon>
        <taxon>Paenibacillus</taxon>
    </lineage>
</organism>
<evidence type="ECO:0000256" key="6">
    <source>
        <dbReference type="PROSITE-ProRule" id="PRU00278"/>
    </source>
</evidence>
<dbReference type="Gene3D" id="3.10.50.40">
    <property type="match status" value="1"/>
</dbReference>